<comment type="similarity">
    <text evidence="1 4">Belongs to the prokaryotic/mitochondrial release factor family.</text>
</comment>
<feature type="domain" description="Prokaryotic-type class I peptide chain release factors" evidence="7">
    <location>
        <begin position="243"/>
        <end position="259"/>
    </location>
</feature>
<dbReference type="Gene3D" id="3.30.70.1660">
    <property type="match status" value="1"/>
</dbReference>
<evidence type="ECO:0000256" key="4">
    <source>
        <dbReference type="HAMAP-Rule" id="MF_00094"/>
    </source>
</evidence>
<dbReference type="Gene3D" id="1.20.58.410">
    <property type="entry name" value="Release factor"/>
    <property type="match status" value="1"/>
</dbReference>
<organism evidence="8 9">
    <name type="scientific">Nisaea acidiphila</name>
    <dbReference type="NCBI Taxonomy" id="1862145"/>
    <lineage>
        <taxon>Bacteria</taxon>
        <taxon>Pseudomonadati</taxon>
        <taxon>Pseudomonadota</taxon>
        <taxon>Alphaproteobacteria</taxon>
        <taxon>Rhodospirillales</taxon>
        <taxon>Thalassobaculaceae</taxon>
        <taxon>Nisaea</taxon>
    </lineage>
</organism>
<keyword evidence="3 4" id="KW-0648">Protein biosynthesis</keyword>
<dbReference type="SUPFAM" id="SSF75620">
    <property type="entry name" value="Release factor"/>
    <property type="match status" value="1"/>
</dbReference>
<dbReference type="InterPro" id="IPR045853">
    <property type="entry name" value="Pep_chain_release_fac_I_sf"/>
</dbReference>
<comment type="function">
    <text evidence="4">Peptide chain release factor 2 directs the termination of translation in response to the peptide chain termination codons UGA and UAA.</text>
</comment>
<dbReference type="NCBIfam" id="TIGR00020">
    <property type="entry name" value="prfB"/>
    <property type="match status" value="1"/>
</dbReference>
<name>A0A9J7AZT0_9PROT</name>
<dbReference type="Pfam" id="PF00472">
    <property type="entry name" value="RF-1"/>
    <property type="match status" value="1"/>
</dbReference>
<dbReference type="FunFam" id="3.30.160.20:FF:000010">
    <property type="entry name" value="Peptide chain release factor 2"/>
    <property type="match status" value="1"/>
</dbReference>
<keyword evidence="6" id="KW-0175">Coiled coil</keyword>
<dbReference type="PANTHER" id="PTHR43116:SF3">
    <property type="entry name" value="CLASS I PEPTIDE CHAIN RELEASE FACTOR"/>
    <property type="match status" value="1"/>
</dbReference>
<dbReference type="InterPro" id="IPR004374">
    <property type="entry name" value="PrfB"/>
</dbReference>
<gene>
    <name evidence="4 8" type="primary">prfB</name>
    <name evidence="8" type="ORF">NUH88_04520</name>
</gene>
<dbReference type="KEGG" id="naci:NUH88_04520"/>
<dbReference type="Proteomes" id="UP001060336">
    <property type="component" value="Chromosome"/>
</dbReference>
<sequence length="374" mass="42062">MRAEITATAEEIKQSIELLRRHLDWDASHVRLSELNALVEDQSLWEDADRAQKLMRERTQLEKSLNDVKQLEQDLADALELIELGEMEEDADVVAEAEQTLFSLKEICEKRQIESLLSGEADGFDCYLEVHAGAGGTEAQDWASMLLRMYTRWCDAHGYKVDWLEESAGEEAGLKSATIKVNGHNAYGWLKTESGVHRLVRISPYDSAARRHTSFSSIWVYPVIDDSIDIVIEEKDLRVDTYRASGAGGQHVNRTDSAVRITHIPTGIVVQCQNDRSQHRNRATAMDMLKARLYEAELQRREEEANAVEATKSDIGWGHQIRSYVLQPYQMVKDLRTNVETSATQAVLDGDIDQFLEASLAQKLGDGEQDAAAG</sequence>
<dbReference type="Gene3D" id="3.30.160.20">
    <property type="match status" value="1"/>
</dbReference>
<evidence type="ECO:0000256" key="5">
    <source>
        <dbReference type="NCBIfam" id="TIGR00020"/>
    </source>
</evidence>
<comment type="subcellular location">
    <subcellularLocation>
        <location evidence="4">Cytoplasm</location>
    </subcellularLocation>
</comment>
<evidence type="ECO:0000256" key="2">
    <source>
        <dbReference type="ARBA" id="ARBA00022481"/>
    </source>
</evidence>
<evidence type="ECO:0000256" key="3">
    <source>
        <dbReference type="ARBA" id="ARBA00022917"/>
    </source>
</evidence>
<dbReference type="SMART" id="SM00937">
    <property type="entry name" value="PCRF"/>
    <property type="match status" value="1"/>
</dbReference>
<feature type="modified residue" description="N5-methylglutamine" evidence="4">
    <location>
        <position position="250"/>
    </location>
</feature>
<dbReference type="Pfam" id="PF03462">
    <property type="entry name" value="PCRF"/>
    <property type="match status" value="1"/>
</dbReference>
<accession>A0A9J7AZT0</accession>
<keyword evidence="4" id="KW-0963">Cytoplasm</keyword>
<evidence type="ECO:0000256" key="1">
    <source>
        <dbReference type="ARBA" id="ARBA00010835"/>
    </source>
</evidence>
<dbReference type="RefSeq" id="WP_257770218.1">
    <property type="nucleotide sequence ID" value="NZ_CP102480.1"/>
</dbReference>
<dbReference type="EMBL" id="CP102480">
    <property type="protein sequence ID" value="UUX50957.1"/>
    <property type="molecule type" value="Genomic_DNA"/>
</dbReference>
<keyword evidence="2 4" id="KW-0488">Methylation</keyword>
<evidence type="ECO:0000259" key="7">
    <source>
        <dbReference type="PROSITE" id="PS00745"/>
    </source>
</evidence>
<feature type="coiled-coil region" evidence="6">
    <location>
        <begin position="51"/>
        <end position="88"/>
    </location>
</feature>
<proteinExistence type="inferred from homology"/>
<evidence type="ECO:0000256" key="6">
    <source>
        <dbReference type="SAM" id="Coils"/>
    </source>
</evidence>
<dbReference type="GO" id="GO:0016149">
    <property type="term" value="F:translation release factor activity, codon specific"/>
    <property type="evidence" value="ECO:0007669"/>
    <property type="project" value="UniProtKB-UniRule"/>
</dbReference>
<comment type="PTM">
    <text evidence="4">Methylated by PrmC. Methylation increases the termination efficiency of RF2.</text>
</comment>
<evidence type="ECO:0000313" key="9">
    <source>
        <dbReference type="Proteomes" id="UP001060336"/>
    </source>
</evidence>
<dbReference type="PROSITE" id="PS00745">
    <property type="entry name" value="RF_PROK_I"/>
    <property type="match status" value="1"/>
</dbReference>
<reference evidence="8" key="1">
    <citation type="submission" date="2022-08" db="EMBL/GenBank/DDBJ databases">
        <title>Nisaea acidiphila sp. nov., isolated from a marine algal debris and emended description of the genus Nisaea Urios et al. 2008.</title>
        <authorList>
            <person name="Kwon K."/>
        </authorList>
    </citation>
    <scope>NUCLEOTIDE SEQUENCE</scope>
    <source>
        <strain evidence="8">MEBiC11861</strain>
    </source>
</reference>
<dbReference type="AlphaFoldDB" id="A0A9J7AZT0"/>
<dbReference type="HAMAP" id="MF_00094">
    <property type="entry name" value="Rel_fac_2"/>
    <property type="match status" value="1"/>
</dbReference>
<dbReference type="InterPro" id="IPR000352">
    <property type="entry name" value="Pep_chain_release_fac_I"/>
</dbReference>
<dbReference type="InterPro" id="IPR005139">
    <property type="entry name" value="PCRF"/>
</dbReference>
<keyword evidence="9" id="KW-1185">Reference proteome</keyword>
<dbReference type="PANTHER" id="PTHR43116">
    <property type="entry name" value="PEPTIDE CHAIN RELEASE FACTOR 2"/>
    <property type="match status" value="1"/>
</dbReference>
<dbReference type="GO" id="GO:0005737">
    <property type="term" value="C:cytoplasm"/>
    <property type="evidence" value="ECO:0007669"/>
    <property type="project" value="UniProtKB-SubCell"/>
</dbReference>
<protein>
    <recommendedName>
        <fullName evidence="4 5">Peptide chain release factor 2</fullName>
        <shortName evidence="4">RF-2</shortName>
    </recommendedName>
</protein>
<evidence type="ECO:0000313" key="8">
    <source>
        <dbReference type="EMBL" id="UUX50957.1"/>
    </source>
</evidence>